<evidence type="ECO:0000256" key="3">
    <source>
        <dbReference type="ARBA" id="ARBA00022777"/>
    </source>
</evidence>
<evidence type="ECO:0000256" key="1">
    <source>
        <dbReference type="ARBA" id="ARBA00022679"/>
    </source>
</evidence>
<dbReference type="GO" id="GO:0005524">
    <property type="term" value="F:ATP binding"/>
    <property type="evidence" value="ECO:0007669"/>
    <property type="project" value="InterPro"/>
</dbReference>
<feature type="compositionally biased region" description="Acidic residues" evidence="4">
    <location>
        <begin position="440"/>
        <end position="458"/>
    </location>
</feature>
<feature type="compositionally biased region" description="Polar residues" evidence="4">
    <location>
        <begin position="1"/>
        <end position="10"/>
    </location>
</feature>
<keyword evidence="2" id="KW-0547">Nucleotide-binding</keyword>
<dbReference type="EMBL" id="JAABOJ010000002">
    <property type="protein sequence ID" value="KAF3289479.1"/>
    <property type="molecule type" value="Genomic_DNA"/>
</dbReference>
<evidence type="ECO:0000313" key="5">
    <source>
        <dbReference type="EMBL" id="KAF3289479.1"/>
    </source>
</evidence>
<keyword evidence="1" id="KW-0808">Transferase</keyword>
<feature type="region of interest" description="Disordered" evidence="4">
    <location>
        <begin position="437"/>
        <end position="704"/>
    </location>
</feature>
<feature type="region of interest" description="Disordered" evidence="4">
    <location>
        <begin position="80"/>
        <end position="102"/>
    </location>
</feature>
<dbReference type="Pfam" id="PF00406">
    <property type="entry name" value="ADK"/>
    <property type="match status" value="1"/>
</dbReference>
<dbReference type="InterPro" id="IPR000850">
    <property type="entry name" value="Adenylat/UMP-CMP_kin"/>
</dbReference>
<dbReference type="Gene3D" id="3.40.50.300">
    <property type="entry name" value="P-loop containing nucleotide triphosphate hydrolases"/>
    <property type="match status" value="1"/>
</dbReference>
<dbReference type="PANTHER" id="PTHR23359">
    <property type="entry name" value="NUCLEOTIDE KINASE"/>
    <property type="match status" value="1"/>
</dbReference>
<reference evidence="5 6" key="1">
    <citation type="submission" date="2020-01" db="EMBL/GenBank/DDBJ databases">
        <authorList>
            <person name="Palmer J.M."/>
        </authorList>
    </citation>
    <scope>NUCLEOTIDE SEQUENCE [LARGE SCALE GENOMIC DNA]</scope>
    <source>
        <strain evidence="5 6">TWF970</strain>
    </source>
</reference>
<feature type="compositionally biased region" description="Polar residues" evidence="4">
    <location>
        <begin position="596"/>
        <end position="608"/>
    </location>
</feature>
<dbReference type="InterPro" id="IPR027417">
    <property type="entry name" value="P-loop_NTPase"/>
</dbReference>
<comment type="caution">
    <text evidence="5">The sequence shown here is derived from an EMBL/GenBank/DDBJ whole genome shotgun (WGS) entry which is preliminary data.</text>
</comment>
<feature type="region of interest" description="Disordered" evidence="4">
    <location>
        <begin position="1"/>
        <end position="20"/>
    </location>
</feature>
<dbReference type="Proteomes" id="UP000474640">
    <property type="component" value="Unassembled WGS sequence"/>
</dbReference>
<feature type="compositionally biased region" description="Basic residues" evidence="4">
    <location>
        <begin position="638"/>
        <end position="647"/>
    </location>
</feature>
<dbReference type="GO" id="GO:0019205">
    <property type="term" value="F:nucleobase-containing compound kinase activity"/>
    <property type="evidence" value="ECO:0007669"/>
    <property type="project" value="InterPro"/>
</dbReference>
<dbReference type="CDD" id="cd01428">
    <property type="entry name" value="ADK"/>
    <property type="match status" value="1"/>
</dbReference>
<evidence type="ECO:0000256" key="2">
    <source>
        <dbReference type="ARBA" id="ARBA00022741"/>
    </source>
</evidence>
<evidence type="ECO:0000256" key="4">
    <source>
        <dbReference type="SAM" id="MobiDB-lite"/>
    </source>
</evidence>
<feature type="compositionally biased region" description="Acidic residues" evidence="4">
    <location>
        <begin position="465"/>
        <end position="474"/>
    </location>
</feature>
<dbReference type="SUPFAM" id="SSF52540">
    <property type="entry name" value="P-loop containing nucleoside triphosphate hydrolases"/>
    <property type="match status" value="1"/>
</dbReference>
<feature type="compositionally biased region" description="Polar residues" evidence="4">
    <location>
        <begin position="509"/>
        <end position="544"/>
    </location>
</feature>
<keyword evidence="3 5" id="KW-0418">Kinase</keyword>
<sequence>MDAPNDQSAGRSDPPSAPIDTSELLQEASRRLNVVPIPGSVATNNIDAVLEGHSLMTTKQAYDLLRDLGVPRDVILSISQYGQDQSREDNDGRTQQLPQQEKDVQDLVSLLFQKGWERKYPHYVADTSQSRPPNPSLMPMINPVHYNDLDSNILRYAPHLRPENIIPPMAGLLRQNPQTLQVSRKSDAKDFKDRDPSIVIVYIVGPPGSGKTEVAKAICGRFNFHYLGVAEILQQEREDPESPYRDILNDMLPKGLLGPYKMVPSMLISEIVKEMSQGFKQVFVIDGFPRGLDRAQYFESVLQPCDQVIEFLCDDEIAFNRMMSDARSRMIEPNLEELAETFNTRLKKHRKEVAIVTHYYRQLGKVMSVDAEVPFSKVMKQMELKLKDLVIDGYVGNRKETVDERNQKAWQEMKKMVEQQFMNRAYSLTALAAREGYDPTIDDSGADEEMDDVEEEDERDRTDDEEKEEEEEEVGAGSLNQNQNDVRFQQASKPAMALQVVPPHIPPQTAISRQPDYSESPQMNDGTNKGIQGVRQYSTFNQTKVLEKADKTPENNGYHMGGKANDGASYTTNHSSDELESDSSMRTKNAGKTPGPKQTQNPNRNSWPSGEPLPPNLEDLKPCSPERITTPTSSSFAKRLKSIRRKISGTLSSGSESGASAREKLKAKLSLTSLRRRKKRAEGEESEEESEGLGGMNAGDSTSC</sequence>
<accession>A0A7C8RPP5</accession>
<dbReference type="GO" id="GO:0006139">
    <property type="term" value="P:nucleobase-containing compound metabolic process"/>
    <property type="evidence" value="ECO:0007669"/>
    <property type="project" value="InterPro"/>
</dbReference>
<feature type="compositionally biased region" description="Polar residues" evidence="4">
    <location>
        <begin position="627"/>
        <end position="636"/>
    </location>
</feature>
<name>A0A7C8RPP5_ORBOL</name>
<evidence type="ECO:0000313" key="6">
    <source>
        <dbReference type="Proteomes" id="UP000474640"/>
    </source>
</evidence>
<protein>
    <submittedName>
        <fullName evidence="5">Adenylate kinase</fullName>
    </submittedName>
</protein>
<proteinExistence type="predicted"/>
<dbReference type="PRINTS" id="PR00094">
    <property type="entry name" value="ADENYLTKNASE"/>
</dbReference>
<feature type="compositionally biased region" description="Polar residues" evidence="4">
    <location>
        <begin position="478"/>
        <end position="492"/>
    </location>
</feature>
<feature type="compositionally biased region" description="Low complexity" evidence="4">
    <location>
        <begin position="648"/>
        <end position="660"/>
    </location>
</feature>
<dbReference type="AlphaFoldDB" id="A0A7C8RPP5"/>
<gene>
    <name evidence="5" type="primary">AKD1</name>
    <name evidence="5" type="ORF">TWF970_003255</name>
</gene>
<dbReference type="OrthoDB" id="442176at2759"/>
<organism evidence="5 6">
    <name type="scientific">Orbilia oligospora</name>
    <name type="common">Nematode-trapping fungus</name>
    <name type="synonym">Arthrobotrys oligospora</name>
    <dbReference type="NCBI Taxonomy" id="2813651"/>
    <lineage>
        <taxon>Eukaryota</taxon>
        <taxon>Fungi</taxon>
        <taxon>Dikarya</taxon>
        <taxon>Ascomycota</taxon>
        <taxon>Pezizomycotina</taxon>
        <taxon>Orbiliomycetes</taxon>
        <taxon>Orbiliales</taxon>
        <taxon>Orbiliaceae</taxon>
        <taxon>Orbilia</taxon>
    </lineage>
</organism>